<organism evidence="1">
    <name type="scientific">uncultured Phycisphaerae bacterium</name>
    <dbReference type="NCBI Taxonomy" id="904963"/>
    <lineage>
        <taxon>Bacteria</taxon>
        <taxon>Pseudomonadati</taxon>
        <taxon>Planctomycetota</taxon>
        <taxon>Phycisphaerae</taxon>
        <taxon>environmental samples</taxon>
    </lineage>
</organism>
<evidence type="ECO:0000313" key="1">
    <source>
        <dbReference type="EMBL" id="CAA9390757.1"/>
    </source>
</evidence>
<dbReference type="EMBL" id="CADCUQ010000272">
    <property type="protein sequence ID" value="CAA9390757.1"/>
    <property type="molecule type" value="Genomic_DNA"/>
</dbReference>
<sequence length="208" mass="22090">MSCRTREALRPPFVAAGLALGVILATGGGCQSGSGRPAQAAAAEVAPERIDVASAGPALDALSSTEPNSSVEAMVVPPLGWRADPLKSSAKHQHQVWISPSGNTAYGVIHFKMPLPVGADAALRFGILPEMRRTEGEARLVSSRRDRDLPGLRFEAEGGQYHLRSNLITRGRQGWAVYAGTLRAKEIVPDELALAELAREHTAVGLKR</sequence>
<dbReference type="AlphaFoldDB" id="A0A6J4NKZ1"/>
<dbReference type="PROSITE" id="PS51257">
    <property type="entry name" value="PROKAR_LIPOPROTEIN"/>
    <property type="match status" value="1"/>
</dbReference>
<gene>
    <name evidence="1" type="ORF">AVDCRST_MAG64-1188</name>
</gene>
<name>A0A6J4NKZ1_9BACT</name>
<proteinExistence type="predicted"/>
<accession>A0A6J4NKZ1</accession>
<reference evidence="1" key="1">
    <citation type="submission" date="2020-02" db="EMBL/GenBank/DDBJ databases">
        <authorList>
            <person name="Meier V. D."/>
        </authorList>
    </citation>
    <scope>NUCLEOTIDE SEQUENCE</scope>
    <source>
        <strain evidence="1">AVDCRST_MAG64</strain>
    </source>
</reference>
<evidence type="ECO:0008006" key="2">
    <source>
        <dbReference type="Google" id="ProtNLM"/>
    </source>
</evidence>
<protein>
    <recommendedName>
        <fullName evidence="2">Lipoprotein</fullName>
    </recommendedName>
</protein>